<dbReference type="PIRSF" id="PIRSF037227">
    <property type="entry name" value="Aminobenzoyl-glu_utiliz_pB"/>
    <property type="match status" value="1"/>
</dbReference>
<dbReference type="FunFam" id="3.30.70.360:FF:000004">
    <property type="entry name" value="Peptidase M20 domain-containing protein 2"/>
    <property type="match status" value="1"/>
</dbReference>
<sequence>MEEYHRISEIIESKRQLLINISDEIWRYAELKFQEFKSAELLCKTLEKEEFSVQRGAAGIKTAFVASYGKGKPVIAILGEYDALDGLSQEGGVTEEKSIIPGGSGHGCGHNLLGTGALGAAIALRYCIRENNLPGTIRYYGCPAEEGGCGKVFMTREGLFNDVDCALSWHPDTGNYVGTNSCLALYNVYFKFKGKSSHAAMVPHLGRSALDAVELMNVGVNYLREHIIPEARIHYAITNAGGSAPNIVQAEAEDYFSIRAPKISQARGIYERACDVAKGAALMTGTKVEISIDSALSNFVPNKTLEMLIYKSFSKLGTPEYSENDRQLAKKFRTSLSEDNKKSDIHVLTVKELRDKDISEIVNPFNDNEKTLPVSTDVGDVSWIVPTGMFNTACAGFGTPIHSWIFVAQGNTSIAHKGMLQAGKVIALTAVELFKNPEIIQNAKRELKERLGGETYSCPIPKKNQ</sequence>
<keyword evidence="2" id="KW-1185">Reference proteome</keyword>
<dbReference type="InterPro" id="IPR017439">
    <property type="entry name" value="Amidohydrolase"/>
</dbReference>
<dbReference type="GO" id="GO:0005737">
    <property type="term" value="C:cytoplasm"/>
    <property type="evidence" value="ECO:0007669"/>
    <property type="project" value="TreeGrafter"/>
</dbReference>
<dbReference type="GO" id="GO:0071713">
    <property type="term" value="F:para-aminobenzoyl-glutamate hydrolase activity"/>
    <property type="evidence" value="ECO:0007669"/>
    <property type="project" value="TreeGrafter"/>
</dbReference>
<dbReference type="InterPro" id="IPR017145">
    <property type="entry name" value="Aminobenzoyl-glu_utiliz_pB"/>
</dbReference>
<dbReference type="GO" id="GO:0016805">
    <property type="term" value="F:dipeptidase activity"/>
    <property type="evidence" value="ECO:0007669"/>
    <property type="project" value="TreeGrafter"/>
</dbReference>
<dbReference type="InterPro" id="IPR036264">
    <property type="entry name" value="Bact_exopeptidase_dim_dom"/>
</dbReference>
<dbReference type="Proteomes" id="UP000244910">
    <property type="component" value="Chromosome"/>
</dbReference>
<dbReference type="CDD" id="cd05673">
    <property type="entry name" value="M20_Acy1L2_AbgB"/>
    <property type="match status" value="1"/>
</dbReference>
<dbReference type="KEGG" id="cdrk:B9W14_14815"/>
<dbReference type="SUPFAM" id="SSF55031">
    <property type="entry name" value="Bacterial exopeptidase dimerisation domain"/>
    <property type="match status" value="1"/>
</dbReference>
<dbReference type="AlphaFoldDB" id="A0A2U8DSW9"/>
<keyword evidence="1" id="KW-0378">Hydrolase</keyword>
<dbReference type="Gene3D" id="3.30.70.360">
    <property type="match status" value="1"/>
</dbReference>
<dbReference type="SUPFAM" id="SSF53187">
    <property type="entry name" value="Zn-dependent exopeptidases"/>
    <property type="match status" value="1"/>
</dbReference>
<dbReference type="NCBIfam" id="TIGR01891">
    <property type="entry name" value="amidohydrolases"/>
    <property type="match status" value="1"/>
</dbReference>
<dbReference type="GO" id="GO:0046657">
    <property type="term" value="P:folic acid catabolic process"/>
    <property type="evidence" value="ECO:0007669"/>
    <property type="project" value="TreeGrafter"/>
</dbReference>
<dbReference type="PANTHER" id="PTHR30575">
    <property type="entry name" value="PEPTIDASE M20"/>
    <property type="match status" value="1"/>
</dbReference>
<organism evidence="1 2">
    <name type="scientific">Clostridium drakei</name>
    <dbReference type="NCBI Taxonomy" id="332101"/>
    <lineage>
        <taxon>Bacteria</taxon>
        <taxon>Bacillati</taxon>
        <taxon>Bacillota</taxon>
        <taxon>Clostridia</taxon>
        <taxon>Eubacteriales</taxon>
        <taxon>Clostridiaceae</taxon>
        <taxon>Clostridium</taxon>
    </lineage>
</organism>
<evidence type="ECO:0000313" key="2">
    <source>
        <dbReference type="Proteomes" id="UP000244910"/>
    </source>
</evidence>
<reference evidence="2" key="1">
    <citation type="submission" date="2017-04" db="EMBL/GenBank/DDBJ databases">
        <authorList>
            <person name="Song Y."/>
            <person name="Cho B.-K."/>
        </authorList>
    </citation>
    <scope>NUCLEOTIDE SEQUENCE [LARGE SCALE GENOMIC DNA]</scope>
    <source>
        <strain evidence="2">SL1</strain>
    </source>
</reference>
<evidence type="ECO:0000313" key="1">
    <source>
        <dbReference type="EMBL" id="AWI05720.1"/>
    </source>
</evidence>
<protein>
    <submittedName>
        <fullName evidence="1">Amidohydrolase</fullName>
    </submittedName>
</protein>
<name>A0A2U8DSW9_9CLOT</name>
<dbReference type="RefSeq" id="WP_108849488.1">
    <property type="nucleotide sequence ID" value="NZ_CP020953.1"/>
</dbReference>
<accession>A0A2U8DSW9</accession>
<proteinExistence type="predicted"/>
<dbReference type="OrthoDB" id="9781032at2"/>
<dbReference type="Pfam" id="PF01546">
    <property type="entry name" value="Peptidase_M20"/>
    <property type="match status" value="1"/>
</dbReference>
<dbReference type="InterPro" id="IPR052030">
    <property type="entry name" value="Peptidase_M20/M20A_hydrolases"/>
</dbReference>
<dbReference type="InterPro" id="IPR002933">
    <property type="entry name" value="Peptidase_M20"/>
</dbReference>
<dbReference type="EMBL" id="CP020953">
    <property type="protein sequence ID" value="AWI05720.1"/>
    <property type="molecule type" value="Genomic_DNA"/>
</dbReference>
<dbReference type="Gene3D" id="3.40.630.10">
    <property type="entry name" value="Zn peptidases"/>
    <property type="match status" value="2"/>
</dbReference>
<gene>
    <name evidence="1" type="ORF">B9W14_14815</name>
</gene>
<dbReference type="PANTHER" id="PTHR30575:SF0">
    <property type="entry name" value="XAA-ARG DIPEPTIDASE"/>
    <property type="match status" value="1"/>
</dbReference>